<feature type="region of interest" description="Disordered" evidence="2">
    <location>
        <begin position="118"/>
        <end position="140"/>
    </location>
</feature>
<dbReference type="AlphaFoldDB" id="A0A133U2X7"/>
<comment type="caution">
    <text evidence="4">The sequence shown here is derived from an EMBL/GenBank/DDBJ whole genome shotgun (WGS) entry which is preliminary data.</text>
</comment>
<dbReference type="InterPro" id="IPR014710">
    <property type="entry name" value="RmlC-like_jellyroll"/>
</dbReference>
<dbReference type="PANTHER" id="PTHR35848:SF6">
    <property type="entry name" value="CUPIN TYPE-2 DOMAIN-CONTAINING PROTEIN"/>
    <property type="match status" value="1"/>
</dbReference>
<dbReference type="InterPro" id="IPR011051">
    <property type="entry name" value="RmlC_Cupin_sf"/>
</dbReference>
<dbReference type="Pfam" id="PF07883">
    <property type="entry name" value="Cupin_2"/>
    <property type="match status" value="1"/>
</dbReference>
<dbReference type="Proteomes" id="UP000070589">
    <property type="component" value="Unassembled WGS sequence"/>
</dbReference>
<evidence type="ECO:0000256" key="2">
    <source>
        <dbReference type="SAM" id="MobiDB-lite"/>
    </source>
</evidence>
<accession>A0A133U2X7</accession>
<dbReference type="GO" id="GO:0046872">
    <property type="term" value="F:metal ion binding"/>
    <property type="evidence" value="ECO:0007669"/>
    <property type="project" value="UniProtKB-KW"/>
</dbReference>
<evidence type="ECO:0000259" key="3">
    <source>
        <dbReference type="Pfam" id="PF07883"/>
    </source>
</evidence>
<evidence type="ECO:0000313" key="5">
    <source>
        <dbReference type="Proteomes" id="UP000070589"/>
    </source>
</evidence>
<keyword evidence="1" id="KW-0479">Metal-binding</keyword>
<feature type="compositionally biased region" description="Basic and acidic residues" evidence="2">
    <location>
        <begin position="131"/>
        <end position="140"/>
    </location>
</feature>
<feature type="domain" description="Cupin type-2" evidence="3">
    <location>
        <begin position="36"/>
        <end position="110"/>
    </location>
</feature>
<reference evidence="4 5" key="1">
    <citation type="journal article" date="2016" name="Sci. Rep.">
        <title>Metabolic traits of an uncultured archaeal lineage -MSBL1- from brine pools of the Red Sea.</title>
        <authorList>
            <person name="Mwirichia R."/>
            <person name="Alam I."/>
            <person name="Rashid M."/>
            <person name="Vinu M."/>
            <person name="Ba-Alawi W."/>
            <person name="Anthony Kamau A."/>
            <person name="Kamanda Ngugi D."/>
            <person name="Goker M."/>
            <person name="Klenk H.P."/>
            <person name="Bajic V."/>
            <person name="Stingl U."/>
        </authorList>
    </citation>
    <scope>NUCLEOTIDE SEQUENCE [LARGE SCALE GENOMIC DNA]</scope>
    <source>
        <strain evidence="4">SCGC-AAA259D14</strain>
    </source>
</reference>
<protein>
    <recommendedName>
        <fullName evidence="3">Cupin type-2 domain-containing protein</fullName>
    </recommendedName>
</protein>
<evidence type="ECO:0000313" key="4">
    <source>
        <dbReference type="EMBL" id="KXA88533.1"/>
    </source>
</evidence>
<dbReference type="PANTHER" id="PTHR35848">
    <property type="entry name" value="OXALATE-BINDING PROTEIN"/>
    <property type="match status" value="1"/>
</dbReference>
<dbReference type="InterPro" id="IPR013096">
    <property type="entry name" value="Cupin_2"/>
</dbReference>
<dbReference type="InterPro" id="IPR051610">
    <property type="entry name" value="GPI/OXD"/>
</dbReference>
<organism evidence="4 5">
    <name type="scientific">candidate division MSBL1 archaeon SCGC-AAA259D14</name>
    <dbReference type="NCBI Taxonomy" id="1698261"/>
    <lineage>
        <taxon>Archaea</taxon>
        <taxon>Methanobacteriati</taxon>
        <taxon>Methanobacteriota</taxon>
        <taxon>candidate division MSBL1</taxon>
    </lineage>
</organism>
<gene>
    <name evidence="4" type="ORF">AKJ62_04970</name>
</gene>
<dbReference type="Gene3D" id="2.60.120.10">
    <property type="entry name" value="Jelly Rolls"/>
    <property type="match status" value="1"/>
</dbReference>
<dbReference type="SUPFAM" id="SSF51182">
    <property type="entry name" value="RmlC-like cupins"/>
    <property type="match status" value="1"/>
</dbReference>
<dbReference type="EMBL" id="LHXL01000109">
    <property type="protein sequence ID" value="KXA88533.1"/>
    <property type="molecule type" value="Genomic_DNA"/>
</dbReference>
<keyword evidence="5" id="KW-1185">Reference proteome</keyword>
<name>A0A133U2X7_9EURY</name>
<evidence type="ECO:0000256" key="1">
    <source>
        <dbReference type="ARBA" id="ARBA00022723"/>
    </source>
</evidence>
<sequence length="140" mass="15569">MSEKKGNVYRPDDLESLVWEWGTQQFVKGENFSLGVTVITPGQEHAKHNHPGVEEMFYVVSGKLGVNFYYDDGEKESFEAPAGSWVHIPTGVKHDGKCISVEPAKFLVIYSPAGPETDQLRNVPESTILEPGEKPEYTAD</sequence>
<proteinExistence type="predicted"/>